<dbReference type="FunFam" id="3.30.1360.140:FF:000001">
    <property type="entry name" value="DNA-directed RNA polymerase subunit"/>
    <property type="match status" value="1"/>
</dbReference>
<dbReference type="InterPro" id="IPR007075">
    <property type="entry name" value="RNA_pol_Rpb1_6"/>
</dbReference>
<dbReference type="Pfam" id="PF04998">
    <property type="entry name" value="RNA_pol_Rpb1_5"/>
    <property type="match status" value="1"/>
</dbReference>
<keyword evidence="4" id="KW-0597">Phosphoprotein</keyword>
<dbReference type="Gene3D" id="1.10.150.390">
    <property type="match status" value="1"/>
</dbReference>
<sequence length="1749" mass="195086">MLGYQFAHSAAPLRKVKEVQFGILSPEEIKAYSVAKIEFPEVLDEATHKQKTGGLMDPRMGTIDRNFKCQTCGEGMSECPGHFGHIELARPVFHPGYLVKVKKILECICVNCGRLKADTSDHSFAEIIRLFRDPKVRFKHVWAACKGKTVCEADEQKEEGEGMEHVEEPKKGHGGCGHVQPQIRKESLKLFLQYKRSKFEEDEEFKAAQQEKRLFTPQEVYNVLKKINDEDIALLGLSEEYARPEWMIMTVMPVPPPPVRPSISVDGGTMRSEDDLTYKLADIIKASATVRRCEEEGAPSHVISEFEQLLQFHVATYMDNDIAGTPQAMQKSGRPVKAIRSRLKGKEGRLRGNLMGKRVDFSARTVITGDPNLELDQVGVPKSIAMTLTYPERVTPYNIVYLQDLVRNGPTSYPGARYVIRDTGERIDLRYNKRTDAFLQYGWIVERHLKDGDYVLFNRQPSLHKMSMMCHRVKILPFSTFRLNLSVTPPYNADFDGDEMNMHIPQSEETRAELSQIAWVAHQIISPQANKPVMGIVQDTLCGIRKFTLRDCFLDWAQVQNILLWVPNWDGSVPTPAILKPKPLWTGKQILSMTIPKGINIFRSPNEKKPNPVFDDGMCIENGELLFGIVDKKTVGASAGGLIHVVFREKGPEATRTLFTGLQQIVNYWLFHNGFSIGIGDTVADKKTMVYITDQIKKRKDNVAQLIEDAYLDRMKPEPGMTIRETFESHVSRELNLARDHSGQYAEKHLKEDNNVKQMSVAGSKGSFINISQMSVCVGQQSVEGKRIPFGFRHRVLPHFVKDDFSPESRGFVENSYLRGLTPQEFFFHAMGGREGLIDTAVKTAETGYLQRRLVKALEDIMVCYDSTVRNSLGDVIQFVYGEDGMDAAFIEEQSIRTFILDDREFEHRYRVDVTDPKGGFLPGVLQVGIDDSSLELQQRLDEEYEQLLEDRRILRHYTFKGCDKTTTQALPVNLYRIVQNATQIFHIDRRKPSDLEPTYVIDQVQQLVSRLVIVRGSDSLSIEASDNATLAFRMHLRAAFAVRPVVEDHHLTKEAFDWVIGEVESKFNQSIAHPGEMCGTIAAQSIGEPATQMTLNTFHYAGVSSKNVTLGVPRLKEIINVAENIKTPSLKVYLEPHLASTERSAKTVHTEIIYTSLRTVTAAVEIYYDPDPSTTIIEEDKEFVDAFFAIPDEDIESKLHLQSPWLLRLELDRAKMLDRKLQMNYVAGKIAESFKTDLFVIWSEDNAEKLIIRCRVLGGGDKDEEGSDNLEEDIFLRQLENTMLNAVDLRGVKGIERAFIVKNERPVIATDGSIQAEAEFFLETDGINLKAIMCFDGVDWKRAYSNSCVEIFEVLGIEAARAAIMKELREAFQFGGSKVNYRHLSLLCDLMAHRGRLMAITRHGINRADTGALMRCSFEETVEILMEAAAMGEKDDCHGIAENVMFGQMAPMGTGSFDVALDMDMLKDVIVDHRLPVQSMLAARTDGGMTPGQVAMTPYDSNSPMWSSEMPFRGEQAAFSPLAGNGSDNPSDFSYAGYGQSPMGAGGMSPGPGYSPSSPNVYSPTSPYVPQSPFAGATSPFGTSPYATSPFYNRAGGTSPTYSPTSPALNLTSPGYSPTSPRYSPTSPSFSPTSPRYSPQSPSFSPTSPRYSPTSPSFSPASPRYSPSSPVQHSPTSPRYSPTSPQSPSSPKYSPTSPAYSPASPTYSPTSPAFQPGSPSWSPSSPAQNGNAQKSKRQGAYSASPSWD</sequence>
<keyword evidence="19" id="KW-1185">Reference proteome</keyword>
<evidence type="ECO:0000256" key="10">
    <source>
        <dbReference type="ARBA" id="ARBA00022842"/>
    </source>
</evidence>
<evidence type="ECO:0000256" key="1">
    <source>
        <dbReference type="ARBA" id="ARBA00004123"/>
    </source>
</evidence>
<dbReference type="Gene3D" id="2.40.40.20">
    <property type="match status" value="1"/>
</dbReference>
<dbReference type="Proteomes" id="UP000053477">
    <property type="component" value="Unassembled WGS sequence"/>
</dbReference>
<dbReference type="InterPro" id="IPR000722">
    <property type="entry name" value="RNA_pol_asu"/>
</dbReference>
<comment type="subcellular location">
    <subcellularLocation>
        <location evidence="1">Nucleus</location>
    </subcellularLocation>
</comment>
<evidence type="ECO:0000256" key="11">
    <source>
        <dbReference type="ARBA" id="ARBA00023125"/>
    </source>
</evidence>
<dbReference type="FunCoup" id="A0A0H2RLZ5">
    <property type="interactions" value="478"/>
</dbReference>
<name>A0A0H2RLZ5_9AGAM</name>
<evidence type="ECO:0000256" key="9">
    <source>
        <dbReference type="ARBA" id="ARBA00022833"/>
    </source>
</evidence>
<keyword evidence="10" id="KW-0460">Magnesium</keyword>
<dbReference type="Pfam" id="PF04997">
    <property type="entry name" value="RNA_pol_Rpb1_1"/>
    <property type="match status" value="1"/>
</dbReference>
<dbReference type="Gene3D" id="3.30.1360.140">
    <property type="match status" value="1"/>
</dbReference>
<proteinExistence type="inferred from homology"/>
<dbReference type="Pfam" id="PF04990">
    <property type="entry name" value="RNA_pol_Rpb1_7"/>
    <property type="match status" value="1"/>
</dbReference>
<gene>
    <name evidence="18" type="ORF">SCHPADRAFT_904965</name>
</gene>
<dbReference type="FunFam" id="4.10.860.120:FF:000003">
    <property type="entry name" value="DNA-directed RNA polymerase subunit"/>
    <property type="match status" value="1"/>
</dbReference>
<dbReference type="InterPro" id="IPR038593">
    <property type="entry name" value="RNA_pol_Rpb1_7_sf"/>
</dbReference>
<dbReference type="PANTHER" id="PTHR19376:SF37">
    <property type="entry name" value="DNA-DIRECTED RNA POLYMERASE II SUBUNIT RPB1"/>
    <property type="match status" value="1"/>
</dbReference>
<dbReference type="InterPro" id="IPR045867">
    <property type="entry name" value="DNA-dir_RpoC_beta_prime"/>
</dbReference>
<dbReference type="SUPFAM" id="SSF64484">
    <property type="entry name" value="beta and beta-prime subunits of DNA dependent RNA-polymerase"/>
    <property type="match status" value="1"/>
</dbReference>
<dbReference type="FunFam" id="1.10.274.100:FF:000001">
    <property type="entry name" value="DNA-directed RNA polymerase subunit"/>
    <property type="match status" value="1"/>
</dbReference>
<dbReference type="CDD" id="cd02584">
    <property type="entry name" value="RNAP_II_Rpb1_C"/>
    <property type="match status" value="1"/>
</dbReference>
<dbReference type="STRING" id="27342.A0A0H2RLZ5"/>
<dbReference type="InterPro" id="IPR007080">
    <property type="entry name" value="RNA_pol_Rpb1_1"/>
</dbReference>
<dbReference type="Pfam" id="PF04992">
    <property type="entry name" value="RNA_pol_Rpb1_6"/>
    <property type="match status" value="1"/>
</dbReference>
<dbReference type="Pfam" id="PF05000">
    <property type="entry name" value="RNA_pol_Rpb1_4"/>
    <property type="match status" value="1"/>
</dbReference>
<feature type="region of interest" description="Disordered" evidence="16">
    <location>
        <begin position="1596"/>
        <end position="1749"/>
    </location>
</feature>
<keyword evidence="8" id="KW-0677">Repeat</keyword>
<dbReference type="GO" id="GO:0003677">
    <property type="term" value="F:DNA binding"/>
    <property type="evidence" value="ECO:0007669"/>
    <property type="project" value="UniProtKB-KW"/>
</dbReference>
<dbReference type="FunFam" id="1.10.150.390:FF:000001">
    <property type="entry name" value="DNA-directed RNA polymerase subunit"/>
    <property type="match status" value="1"/>
</dbReference>
<dbReference type="FunFam" id="2.40.40.20:FF:000019">
    <property type="entry name" value="DNA-directed RNA polymerase II subunit RPB1"/>
    <property type="match status" value="1"/>
</dbReference>
<dbReference type="Pfam" id="PF04983">
    <property type="entry name" value="RNA_pol_Rpb1_3"/>
    <property type="match status" value="1"/>
</dbReference>
<dbReference type="OrthoDB" id="270392at2759"/>
<dbReference type="NCBIfam" id="NF006336">
    <property type="entry name" value="PRK08566.1"/>
    <property type="match status" value="1"/>
</dbReference>
<evidence type="ECO:0000256" key="12">
    <source>
        <dbReference type="ARBA" id="ARBA00023163"/>
    </source>
</evidence>
<dbReference type="InParanoid" id="A0A0H2RLZ5"/>
<keyword evidence="13" id="KW-0539">Nucleus</keyword>
<dbReference type="InterPro" id="IPR042102">
    <property type="entry name" value="RNA_pol_Rpb1_3_sf"/>
</dbReference>
<evidence type="ECO:0000256" key="7">
    <source>
        <dbReference type="ARBA" id="ARBA00022723"/>
    </source>
</evidence>
<keyword evidence="11" id="KW-0238">DNA-binding</keyword>
<dbReference type="FunFam" id="1.10.132.30:FF:000001">
    <property type="entry name" value="DNA-directed RNA polymerase subunit"/>
    <property type="match status" value="1"/>
</dbReference>
<organism evidence="18 19">
    <name type="scientific">Schizopora paradoxa</name>
    <dbReference type="NCBI Taxonomy" id="27342"/>
    <lineage>
        <taxon>Eukaryota</taxon>
        <taxon>Fungi</taxon>
        <taxon>Dikarya</taxon>
        <taxon>Basidiomycota</taxon>
        <taxon>Agaricomycotina</taxon>
        <taxon>Agaricomycetes</taxon>
        <taxon>Hymenochaetales</taxon>
        <taxon>Schizoporaceae</taxon>
        <taxon>Schizopora</taxon>
    </lineage>
</organism>
<evidence type="ECO:0000259" key="17">
    <source>
        <dbReference type="SMART" id="SM00663"/>
    </source>
</evidence>
<dbReference type="InterPro" id="IPR000684">
    <property type="entry name" value="RNA_pol_II_repeat_euk"/>
</dbReference>
<keyword evidence="3 15" id="KW-0240">DNA-directed RNA polymerase</keyword>
<feature type="compositionally biased region" description="Low complexity" evidence="16">
    <location>
        <begin position="1613"/>
        <end position="1727"/>
    </location>
</feature>
<feature type="region of interest" description="Disordered" evidence="16">
    <location>
        <begin position="1519"/>
        <end position="1539"/>
    </location>
</feature>
<evidence type="ECO:0000256" key="15">
    <source>
        <dbReference type="RuleBase" id="RU004279"/>
    </source>
</evidence>
<dbReference type="InterPro" id="IPR007066">
    <property type="entry name" value="RNA_pol_Rpb1_3"/>
</dbReference>
<evidence type="ECO:0000256" key="6">
    <source>
        <dbReference type="ARBA" id="ARBA00022695"/>
    </source>
</evidence>
<evidence type="ECO:0000256" key="5">
    <source>
        <dbReference type="ARBA" id="ARBA00022679"/>
    </source>
</evidence>
<dbReference type="GO" id="GO:0006367">
    <property type="term" value="P:transcription initiation at RNA polymerase II promoter"/>
    <property type="evidence" value="ECO:0007669"/>
    <property type="project" value="UniProtKB-ARBA"/>
</dbReference>
<accession>A0A0H2RLZ5</accession>
<dbReference type="Gene3D" id="6.10.250.2940">
    <property type="match status" value="1"/>
</dbReference>
<dbReference type="PANTHER" id="PTHR19376">
    <property type="entry name" value="DNA-DIRECTED RNA POLYMERASE"/>
    <property type="match status" value="1"/>
</dbReference>
<dbReference type="InterPro" id="IPR038120">
    <property type="entry name" value="Rpb1_funnel_sf"/>
</dbReference>
<evidence type="ECO:0000256" key="14">
    <source>
        <dbReference type="ARBA" id="ARBA00048552"/>
    </source>
</evidence>
<feature type="domain" description="RNA polymerase N-terminal" evidence="17">
    <location>
        <begin position="245"/>
        <end position="548"/>
    </location>
</feature>
<dbReference type="EC" id="2.7.7.6" evidence="15"/>
<dbReference type="GO" id="GO:0006368">
    <property type="term" value="P:transcription elongation by RNA polymerase II"/>
    <property type="evidence" value="ECO:0007669"/>
    <property type="project" value="UniProtKB-ARBA"/>
</dbReference>
<dbReference type="EMBL" id="KQ085974">
    <property type="protein sequence ID" value="KLO12622.1"/>
    <property type="molecule type" value="Genomic_DNA"/>
</dbReference>
<dbReference type="Pfam" id="PF00623">
    <property type="entry name" value="RNA_pol_Rpb1_2"/>
    <property type="match status" value="1"/>
</dbReference>
<evidence type="ECO:0000256" key="13">
    <source>
        <dbReference type="ARBA" id="ARBA00023242"/>
    </source>
</evidence>
<dbReference type="Gene3D" id="1.10.274.100">
    <property type="entry name" value="RNA polymerase Rpb1, domain 3"/>
    <property type="match status" value="1"/>
</dbReference>
<feature type="compositionally biased region" description="Polar residues" evidence="16">
    <location>
        <begin position="1596"/>
        <end position="1612"/>
    </location>
</feature>
<dbReference type="InterPro" id="IPR007083">
    <property type="entry name" value="RNA_pol_Rpb1_4"/>
</dbReference>
<evidence type="ECO:0000256" key="16">
    <source>
        <dbReference type="SAM" id="MobiDB-lite"/>
    </source>
</evidence>
<keyword evidence="12 15" id="KW-0804">Transcription</keyword>
<dbReference type="InterPro" id="IPR044893">
    <property type="entry name" value="RNA_pol_Rpb1_clamp_domain"/>
</dbReference>
<dbReference type="GO" id="GO:0005665">
    <property type="term" value="C:RNA polymerase II, core complex"/>
    <property type="evidence" value="ECO:0007669"/>
    <property type="project" value="UniProtKB-ARBA"/>
</dbReference>
<evidence type="ECO:0000256" key="8">
    <source>
        <dbReference type="ARBA" id="ARBA00022737"/>
    </source>
</evidence>
<evidence type="ECO:0000256" key="3">
    <source>
        <dbReference type="ARBA" id="ARBA00022478"/>
    </source>
</evidence>
<evidence type="ECO:0000313" key="18">
    <source>
        <dbReference type="EMBL" id="KLO12622.1"/>
    </source>
</evidence>
<dbReference type="GO" id="GO:0046872">
    <property type="term" value="F:metal ion binding"/>
    <property type="evidence" value="ECO:0007669"/>
    <property type="project" value="UniProtKB-KW"/>
</dbReference>
<dbReference type="InterPro" id="IPR007081">
    <property type="entry name" value="RNA_pol_Rpb1_5"/>
</dbReference>
<dbReference type="Pfam" id="PF05001">
    <property type="entry name" value="RNA_pol_Rpb1_R"/>
    <property type="match status" value="8"/>
</dbReference>
<dbReference type="Gene3D" id="4.10.860.120">
    <property type="entry name" value="RNA polymerase II, clamp domain"/>
    <property type="match status" value="2"/>
</dbReference>
<dbReference type="Gene3D" id="1.10.132.30">
    <property type="match status" value="1"/>
</dbReference>
<dbReference type="PROSITE" id="PS00115">
    <property type="entry name" value="RNA_POL_II_REPEAT"/>
    <property type="match status" value="3"/>
</dbReference>
<reference evidence="18 19" key="1">
    <citation type="submission" date="2015-04" db="EMBL/GenBank/DDBJ databases">
        <title>Complete genome sequence of Schizopora paradoxa KUC8140, a cosmopolitan wood degrader in East Asia.</title>
        <authorList>
            <consortium name="DOE Joint Genome Institute"/>
            <person name="Min B."/>
            <person name="Park H."/>
            <person name="Jang Y."/>
            <person name="Kim J.-J."/>
            <person name="Kim K.H."/>
            <person name="Pangilinan J."/>
            <person name="Lipzen A."/>
            <person name="Riley R."/>
            <person name="Grigoriev I.V."/>
            <person name="Spatafora J.W."/>
            <person name="Choi I.-G."/>
        </authorList>
    </citation>
    <scope>NUCLEOTIDE SEQUENCE [LARGE SCALE GENOMIC DNA]</scope>
    <source>
        <strain evidence="18 19">KUC8140</strain>
    </source>
</reference>
<evidence type="ECO:0000256" key="2">
    <source>
        <dbReference type="ARBA" id="ARBA00006460"/>
    </source>
</evidence>
<evidence type="ECO:0000313" key="19">
    <source>
        <dbReference type="Proteomes" id="UP000053477"/>
    </source>
</evidence>
<dbReference type="GO" id="GO:0003899">
    <property type="term" value="F:DNA-directed RNA polymerase activity"/>
    <property type="evidence" value="ECO:0007669"/>
    <property type="project" value="UniProtKB-EC"/>
</dbReference>
<dbReference type="InterPro" id="IPR006592">
    <property type="entry name" value="RNA_pol_N"/>
</dbReference>
<dbReference type="FunFam" id="3.30.1490.180:FF:000001">
    <property type="entry name" value="DNA-directed RNA polymerase subunit"/>
    <property type="match status" value="1"/>
</dbReference>
<evidence type="ECO:0000256" key="4">
    <source>
        <dbReference type="ARBA" id="ARBA00022553"/>
    </source>
</evidence>
<dbReference type="InterPro" id="IPR007073">
    <property type="entry name" value="RNA_pol_Rpb1_7"/>
</dbReference>
<keyword evidence="6 15" id="KW-0548">Nucleotidyltransferase</keyword>
<keyword evidence="9" id="KW-0862">Zinc</keyword>
<protein>
    <recommendedName>
        <fullName evidence="15">DNA-directed RNA polymerase subunit</fullName>
        <ecNumber evidence="15">2.7.7.6</ecNumber>
    </recommendedName>
</protein>
<dbReference type="CDD" id="cd02733">
    <property type="entry name" value="RNAP_II_RPB1_N"/>
    <property type="match status" value="1"/>
</dbReference>
<dbReference type="Gene3D" id="6.20.50.80">
    <property type="match status" value="1"/>
</dbReference>
<comment type="catalytic activity">
    <reaction evidence="14 15">
        <text>RNA(n) + a ribonucleoside 5'-triphosphate = RNA(n+1) + diphosphate</text>
        <dbReference type="Rhea" id="RHEA:21248"/>
        <dbReference type="Rhea" id="RHEA-COMP:14527"/>
        <dbReference type="Rhea" id="RHEA-COMP:17342"/>
        <dbReference type="ChEBI" id="CHEBI:33019"/>
        <dbReference type="ChEBI" id="CHEBI:61557"/>
        <dbReference type="ChEBI" id="CHEBI:140395"/>
        <dbReference type="EC" id="2.7.7.6"/>
    </reaction>
</comment>
<keyword evidence="7" id="KW-0479">Metal-binding</keyword>
<comment type="similarity">
    <text evidence="2 15">Belongs to the RNA polymerase beta' chain family.</text>
</comment>
<dbReference type="Gene3D" id="3.30.1490.180">
    <property type="entry name" value="RNA polymerase ii"/>
    <property type="match status" value="1"/>
</dbReference>
<comment type="function">
    <text evidence="15">DNA-dependent RNA polymerase catalyzes the transcription of DNA into RNA using the four ribonucleoside triphosphates as substrates.</text>
</comment>
<keyword evidence="5 15" id="KW-0808">Transferase</keyword>
<dbReference type="PRINTS" id="PR01217">
    <property type="entry name" value="PRICHEXTENSN"/>
</dbReference>
<dbReference type="SMART" id="SM00663">
    <property type="entry name" value="RPOLA_N"/>
    <property type="match status" value="1"/>
</dbReference>